<organism evidence="3 4">
    <name type="scientific">Rhizophagus irregularis</name>
    <dbReference type="NCBI Taxonomy" id="588596"/>
    <lineage>
        <taxon>Eukaryota</taxon>
        <taxon>Fungi</taxon>
        <taxon>Fungi incertae sedis</taxon>
        <taxon>Mucoromycota</taxon>
        <taxon>Glomeromycotina</taxon>
        <taxon>Glomeromycetes</taxon>
        <taxon>Glomerales</taxon>
        <taxon>Glomeraceae</taxon>
        <taxon>Rhizophagus</taxon>
    </lineage>
</organism>
<feature type="region of interest" description="Disordered" evidence="1">
    <location>
        <begin position="1"/>
        <end position="32"/>
    </location>
</feature>
<dbReference type="AlphaFoldDB" id="A0A916DZQ1"/>
<gene>
    <name evidence="3" type="ORF">CHRIB12_LOCUS2307</name>
</gene>
<keyword evidence="2" id="KW-0472">Membrane</keyword>
<comment type="caution">
    <text evidence="3">The sequence shown here is derived from an EMBL/GenBank/DDBJ whole genome shotgun (WGS) entry which is preliminary data.</text>
</comment>
<dbReference type="Proteomes" id="UP000684084">
    <property type="component" value="Unassembled WGS sequence"/>
</dbReference>
<keyword evidence="2" id="KW-0812">Transmembrane</keyword>
<evidence type="ECO:0000313" key="3">
    <source>
        <dbReference type="EMBL" id="CAB5322387.1"/>
    </source>
</evidence>
<sequence length="87" mass="9771">MKVLKMKGCSDDKSGLKASDEGFSDGNPRTQNESDYSIKVVLNTVRMLLMPLLCYMAVYAISSSFLQDQLFEPNVDTNLNILLKKTF</sequence>
<evidence type="ECO:0000256" key="1">
    <source>
        <dbReference type="SAM" id="MobiDB-lite"/>
    </source>
</evidence>
<evidence type="ECO:0000256" key="2">
    <source>
        <dbReference type="SAM" id="Phobius"/>
    </source>
</evidence>
<evidence type="ECO:0000313" key="4">
    <source>
        <dbReference type="Proteomes" id="UP000684084"/>
    </source>
</evidence>
<feature type="compositionally biased region" description="Basic and acidic residues" evidence="1">
    <location>
        <begin position="8"/>
        <end position="20"/>
    </location>
</feature>
<dbReference type="EMBL" id="CAGKOT010000003">
    <property type="protein sequence ID" value="CAB5322387.1"/>
    <property type="molecule type" value="Genomic_DNA"/>
</dbReference>
<reference evidence="3" key="1">
    <citation type="submission" date="2020-05" db="EMBL/GenBank/DDBJ databases">
        <authorList>
            <person name="Rincon C."/>
            <person name="Sanders R I."/>
            <person name="Robbins C."/>
            <person name="Chaturvedi A."/>
        </authorList>
    </citation>
    <scope>NUCLEOTIDE SEQUENCE</scope>
    <source>
        <strain evidence="3">CHB12</strain>
    </source>
</reference>
<feature type="transmembrane region" description="Helical" evidence="2">
    <location>
        <begin position="47"/>
        <end position="66"/>
    </location>
</feature>
<name>A0A916DZQ1_9GLOM</name>
<protein>
    <submittedName>
        <fullName evidence="3">Uncharacterized protein</fullName>
    </submittedName>
</protein>
<proteinExistence type="predicted"/>
<accession>A0A916DZQ1</accession>
<keyword evidence="2" id="KW-1133">Transmembrane helix</keyword>